<dbReference type="PRINTS" id="PR00348">
    <property type="entry name" value="UBIQUITIN"/>
</dbReference>
<dbReference type="SUPFAM" id="SSF54236">
    <property type="entry name" value="Ubiquitin-like"/>
    <property type="match status" value="1"/>
</dbReference>
<dbReference type="PROSITE" id="PS50053">
    <property type="entry name" value="UBIQUITIN_2"/>
    <property type="match status" value="1"/>
</dbReference>
<reference evidence="4" key="2">
    <citation type="journal article" date="2017" name="Nat. Plants">
        <title>The Aegilops tauschii genome reveals multiple impacts of transposons.</title>
        <authorList>
            <person name="Zhao G."/>
            <person name="Zou C."/>
            <person name="Li K."/>
            <person name="Wang K."/>
            <person name="Li T."/>
            <person name="Gao L."/>
            <person name="Zhang X."/>
            <person name="Wang H."/>
            <person name="Yang Z."/>
            <person name="Liu X."/>
            <person name="Jiang W."/>
            <person name="Mao L."/>
            <person name="Kong X."/>
            <person name="Jiao Y."/>
            <person name="Jia J."/>
        </authorList>
    </citation>
    <scope>NUCLEOTIDE SEQUENCE [LARGE SCALE GENOMIC DNA]</scope>
    <source>
        <strain evidence="4">cv. AL8/78</strain>
    </source>
</reference>
<reference evidence="3" key="5">
    <citation type="journal article" date="2021" name="G3 (Bethesda)">
        <title>Aegilops tauschii genome assembly Aet v5.0 features greater sequence contiguity and improved annotation.</title>
        <authorList>
            <person name="Wang L."/>
            <person name="Zhu T."/>
            <person name="Rodriguez J.C."/>
            <person name="Deal K.R."/>
            <person name="Dubcovsky J."/>
            <person name="McGuire P.E."/>
            <person name="Lux T."/>
            <person name="Spannagl M."/>
            <person name="Mayer K.F.X."/>
            <person name="Baldrich P."/>
            <person name="Meyers B.C."/>
            <person name="Huo N."/>
            <person name="Gu Y.Q."/>
            <person name="Zhou H."/>
            <person name="Devos K.M."/>
            <person name="Bennetzen J.L."/>
            <person name="Unver T."/>
            <person name="Budak H."/>
            <person name="Gulick P.J."/>
            <person name="Galiba G."/>
            <person name="Kalapos B."/>
            <person name="Nelson D.R."/>
            <person name="Li P."/>
            <person name="You F.M."/>
            <person name="Luo M.C."/>
            <person name="Dvorak J."/>
        </authorList>
    </citation>
    <scope>NUCLEOTIDE SEQUENCE [LARGE SCALE GENOMIC DNA]</scope>
    <source>
        <strain evidence="3">cv. AL8/78</strain>
    </source>
</reference>
<evidence type="ECO:0000313" key="3">
    <source>
        <dbReference type="EnsemblPlants" id="AET4Gv20869400.1"/>
    </source>
</evidence>
<dbReference type="AlphaFoldDB" id="A0A453JCN4"/>
<reference evidence="3" key="4">
    <citation type="submission" date="2019-03" db="UniProtKB">
        <authorList>
            <consortium name="EnsemblPlants"/>
        </authorList>
    </citation>
    <scope>IDENTIFICATION</scope>
</reference>
<reference evidence="3" key="3">
    <citation type="journal article" date="2017" name="Nature">
        <title>Genome sequence of the progenitor of the wheat D genome Aegilops tauschii.</title>
        <authorList>
            <person name="Luo M.C."/>
            <person name="Gu Y.Q."/>
            <person name="Puiu D."/>
            <person name="Wang H."/>
            <person name="Twardziok S.O."/>
            <person name="Deal K.R."/>
            <person name="Huo N."/>
            <person name="Zhu T."/>
            <person name="Wang L."/>
            <person name="Wang Y."/>
            <person name="McGuire P.E."/>
            <person name="Liu S."/>
            <person name="Long H."/>
            <person name="Ramasamy R.K."/>
            <person name="Rodriguez J.C."/>
            <person name="Van S.L."/>
            <person name="Yuan L."/>
            <person name="Wang Z."/>
            <person name="Xia Z."/>
            <person name="Xiao L."/>
            <person name="Anderson O.D."/>
            <person name="Ouyang S."/>
            <person name="Liang Y."/>
            <person name="Zimin A.V."/>
            <person name="Pertea G."/>
            <person name="Qi P."/>
            <person name="Bennetzen J.L."/>
            <person name="Dai X."/>
            <person name="Dawson M.W."/>
            <person name="Muller H.G."/>
            <person name="Kugler K."/>
            <person name="Rivarola-Duarte L."/>
            <person name="Spannagl M."/>
            <person name="Mayer K.F.X."/>
            <person name="Lu F.H."/>
            <person name="Bevan M.W."/>
            <person name="Leroy P."/>
            <person name="Li P."/>
            <person name="You F.M."/>
            <person name="Sun Q."/>
            <person name="Liu Z."/>
            <person name="Lyons E."/>
            <person name="Wicker T."/>
            <person name="Salzberg S.L."/>
            <person name="Devos K.M."/>
            <person name="Dvorak J."/>
        </authorList>
    </citation>
    <scope>NUCLEOTIDE SEQUENCE [LARGE SCALE GENOMIC DNA]</scope>
    <source>
        <strain evidence="3">cv. AL8/78</strain>
    </source>
</reference>
<keyword evidence="1" id="KW-1017">Isopeptide bond</keyword>
<dbReference type="InterPro" id="IPR019956">
    <property type="entry name" value="Ubiquitin_dom"/>
</dbReference>
<dbReference type="SMART" id="SM00213">
    <property type="entry name" value="UBQ"/>
    <property type="match status" value="1"/>
</dbReference>
<dbReference type="STRING" id="200361.A0A453JCN4"/>
<dbReference type="Gene3D" id="3.10.20.90">
    <property type="entry name" value="Phosphatidylinositol 3-kinase Catalytic Subunit, Chain A, domain 1"/>
    <property type="match status" value="1"/>
</dbReference>
<name>A0A453JCN4_AEGTS</name>
<dbReference type="Pfam" id="PF00240">
    <property type="entry name" value="ubiquitin"/>
    <property type="match status" value="1"/>
</dbReference>
<keyword evidence="4" id="KW-1185">Reference proteome</keyword>
<dbReference type="EnsemblPlants" id="AET4Gv20869400.1">
    <property type="protein sequence ID" value="AET4Gv20869400.1"/>
    <property type="gene ID" value="AET4Gv20869400"/>
</dbReference>
<protein>
    <recommendedName>
        <fullName evidence="2">Ubiquitin-like domain-containing protein</fullName>
    </recommendedName>
</protein>
<evidence type="ECO:0000259" key="2">
    <source>
        <dbReference type="PROSITE" id="PS50053"/>
    </source>
</evidence>
<proteinExistence type="predicted"/>
<dbReference type="Gramene" id="AET4Gv20869400.1">
    <property type="protein sequence ID" value="AET4Gv20869400.1"/>
    <property type="gene ID" value="AET4Gv20869400"/>
</dbReference>
<dbReference type="FunFam" id="3.10.20.90:FF:000222">
    <property type="entry name" value="Polyubiquitin 5"/>
    <property type="match status" value="1"/>
</dbReference>
<dbReference type="InterPro" id="IPR029071">
    <property type="entry name" value="Ubiquitin-like_domsf"/>
</dbReference>
<organism evidence="3 4">
    <name type="scientific">Aegilops tauschii subsp. strangulata</name>
    <name type="common">Goatgrass</name>
    <dbReference type="NCBI Taxonomy" id="200361"/>
    <lineage>
        <taxon>Eukaryota</taxon>
        <taxon>Viridiplantae</taxon>
        <taxon>Streptophyta</taxon>
        <taxon>Embryophyta</taxon>
        <taxon>Tracheophyta</taxon>
        <taxon>Spermatophyta</taxon>
        <taxon>Magnoliopsida</taxon>
        <taxon>Liliopsida</taxon>
        <taxon>Poales</taxon>
        <taxon>Poaceae</taxon>
        <taxon>BOP clade</taxon>
        <taxon>Pooideae</taxon>
        <taxon>Triticodae</taxon>
        <taxon>Triticeae</taxon>
        <taxon>Triticinae</taxon>
        <taxon>Aegilops</taxon>
    </lineage>
</organism>
<dbReference type="Proteomes" id="UP000015105">
    <property type="component" value="Chromosome 4D"/>
</dbReference>
<evidence type="ECO:0000256" key="1">
    <source>
        <dbReference type="ARBA" id="ARBA00022499"/>
    </source>
</evidence>
<reference evidence="4" key="1">
    <citation type="journal article" date="2014" name="Science">
        <title>Ancient hybridizations among the ancestral genomes of bread wheat.</title>
        <authorList>
            <consortium name="International Wheat Genome Sequencing Consortium,"/>
            <person name="Marcussen T."/>
            <person name="Sandve S.R."/>
            <person name="Heier L."/>
            <person name="Spannagl M."/>
            <person name="Pfeifer M."/>
            <person name="Jakobsen K.S."/>
            <person name="Wulff B.B."/>
            <person name="Steuernagel B."/>
            <person name="Mayer K.F."/>
            <person name="Olsen O.A."/>
        </authorList>
    </citation>
    <scope>NUCLEOTIDE SEQUENCE [LARGE SCALE GENOMIC DNA]</scope>
    <source>
        <strain evidence="4">cv. AL8/78</strain>
    </source>
</reference>
<evidence type="ECO:0000313" key="4">
    <source>
        <dbReference type="Proteomes" id="UP000015105"/>
    </source>
</evidence>
<dbReference type="PANTHER" id="PTHR10666">
    <property type="entry name" value="UBIQUITIN"/>
    <property type="match status" value="1"/>
</dbReference>
<accession>A0A453JCN4</accession>
<dbReference type="InterPro" id="IPR000626">
    <property type="entry name" value="Ubiquitin-like_dom"/>
</dbReference>
<sequence>MESRTEPHSDHVVCYRPRLMEIFVRNLKGKALTFKVEITDTIRSVKEKIEQVEHIDLASQRLIFAGRQLEDGFTLAEYKIQAESTFHLCLRLYSCATKCPGTHH</sequence>
<feature type="domain" description="Ubiquitin-like" evidence="2">
    <location>
        <begin position="20"/>
        <end position="91"/>
    </location>
</feature>
<dbReference type="InterPro" id="IPR050158">
    <property type="entry name" value="Ubiquitin_ubiquitin-like"/>
</dbReference>
<dbReference type="GO" id="GO:0003729">
    <property type="term" value="F:mRNA binding"/>
    <property type="evidence" value="ECO:0007669"/>
    <property type="project" value="UniProtKB-ARBA"/>
</dbReference>